<name>A0ABY6CLA4_9BACT</name>
<dbReference type="EC" id="2.7.7.60" evidence="3"/>
<dbReference type="NCBIfam" id="NF001186">
    <property type="entry name" value="PRK00155.2-3"/>
    <property type="match status" value="1"/>
</dbReference>
<dbReference type="GO" id="GO:0050518">
    <property type="term" value="F:2-C-methyl-D-erythritol 4-phosphate cytidylyltransferase activity"/>
    <property type="evidence" value="ECO:0007669"/>
    <property type="project" value="UniProtKB-EC"/>
</dbReference>
<feature type="site" description="Transition state stabilizer" evidence="3">
    <location>
        <position position="22"/>
    </location>
</feature>
<keyword evidence="1 3" id="KW-0808">Transferase</keyword>
<dbReference type="EMBL" id="CP106679">
    <property type="protein sequence ID" value="UXP31174.1"/>
    <property type="molecule type" value="Genomic_DNA"/>
</dbReference>
<dbReference type="CDD" id="cd02516">
    <property type="entry name" value="CDP-ME_synthetase"/>
    <property type="match status" value="1"/>
</dbReference>
<dbReference type="SUPFAM" id="SSF53448">
    <property type="entry name" value="Nucleotide-diphospho-sugar transferases"/>
    <property type="match status" value="1"/>
</dbReference>
<protein>
    <recommendedName>
        <fullName evidence="3">2-C-methyl-D-erythritol 4-phosphate cytidylyltransferase</fullName>
        <ecNumber evidence="3">2.7.7.60</ecNumber>
    </recommendedName>
    <alternativeName>
        <fullName evidence="3">4-diphosphocytidyl-2C-methyl-D-erythritol synthase</fullName>
    </alternativeName>
    <alternativeName>
        <fullName evidence="3">MEP cytidylyltransferase</fullName>
        <shortName evidence="3">MCT</shortName>
    </alternativeName>
</protein>
<dbReference type="InterPro" id="IPR034683">
    <property type="entry name" value="IspD/TarI"/>
</dbReference>
<comment type="function">
    <text evidence="3">Catalyzes the formation of 4-diphosphocytidyl-2-C-methyl-D-erythritol from CTP and 2-C-methyl-D-erythritol 4-phosphate (MEP).</text>
</comment>
<dbReference type="Proteomes" id="UP001065174">
    <property type="component" value="Chromosome"/>
</dbReference>
<dbReference type="NCBIfam" id="TIGR00453">
    <property type="entry name" value="ispD"/>
    <property type="match status" value="1"/>
</dbReference>
<evidence type="ECO:0000256" key="3">
    <source>
        <dbReference type="HAMAP-Rule" id="MF_00108"/>
    </source>
</evidence>
<dbReference type="InterPro" id="IPR001228">
    <property type="entry name" value="IspD"/>
</dbReference>
<dbReference type="InterPro" id="IPR029044">
    <property type="entry name" value="Nucleotide-diphossugar_trans"/>
</dbReference>
<feature type="site" description="Transition state stabilizer" evidence="3">
    <location>
        <position position="15"/>
    </location>
</feature>
<feature type="site" description="Positions MEP for the nucleophilic attack" evidence="3">
    <location>
        <position position="151"/>
    </location>
</feature>
<dbReference type="InterPro" id="IPR050088">
    <property type="entry name" value="IspD/TarI_cytidylyltransf_bact"/>
</dbReference>
<dbReference type="Gene3D" id="3.90.550.10">
    <property type="entry name" value="Spore Coat Polysaccharide Biosynthesis Protein SpsA, Chain A"/>
    <property type="match status" value="1"/>
</dbReference>
<gene>
    <name evidence="3" type="primary">ispD</name>
    <name evidence="4" type="ORF">N6H18_12525</name>
</gene>
<proteinExistence type="inferred from homology"/>
<keyword evidence="2 3" id="KW-0548">Nucleotidyltransferase</keyword>
<comment type="pathway">
    <text evidence="3">Isoprenoid biosynthesis; isopentenyl diphosphate biosynthesis via DXP pathway; isopentenyl diphosphate from 1-deoxy-D-xylulose 5-phosphate: step 2/6.</text>
</comment>
<organism evidence="4 5">
    <name type="scientific">Reichenbachiella agarivorans</name>
    <dbReference type="NCBI Taxonomy" id="2979464"/>
    <lineage>
        <taxon>Bacteria</taxon>
        <taxon>Pseudomonadati</taxon>
        <taxon>Bacteroidota</taxon>
        <taxon>Cytophagia</taxon>
        <taxon>Cytophagales</taxon>
        <taxon>Reichenbachiellaceae</taxon>
        <taxon>Reichenbachiella</taxon>
    </lineage>
</organism>
<evidence type="ECO:0000313" key="5">
    <source>
        <dbReference type="Proteomes" id="UP001065174"/>
    </source>
</evidence>
<accession>A0ABY6CLA4</accession>
<dbReference type="Pfam" id="PF01128">
    <property type="entry name" value="IspD"/>
    <property type="match status" value="1"/>
</dbReference>
<evidence type="ECO:0000256" key="2">
    <source>
        <dbReference type="ARBA" id="ARBA00022695"/>
    </source>
</evidence>
<evidence type="ECO:0000256" key="1">
    <source>
        <dbReference type="ARBA" id="ARBA00022679"/>
    </source>
</evidence>
<comment type="catalytic activity">
    <reaction evidence="3">
        <text>2-C-methyl-D-erythritol 4-phosphate + CTP + H(+) = 4-CDP-2-C-methyl-D-erythritol + diphosphate</text>
        <dbReference type="Rhea" id="RHEA:13429"/>
        <dbReference type="ChEBI" id="CHEBI:15378"/>
        <dbReference type="ChEBI" id="CHEBI:33019"/>
        <dbReference type="ChEBI" id="CHEBI:37563"/>
        <dbReference type="ChEBI" id="CHEBI:57823"/>
        <dbReference type="ChEBI" id="CHEBI:58262"/>
        <dbReference type="EC" id="2.7.7.60"/>
    </reaction>
</comment>
<dbReference type="PANTHER" id="PTHR32125">
    <property type="entry name" value="2-C-METHYL-D-ERYTHRITOL 4-PHOSPHATE CYTIDYLYLTRANSFERASE, CHLOROPLASTIC"/>
    <property type="match status" value="1"/>
</dbReference>
<keyword evidence="3" id="KW-0414">Isoprene biosynthesis</keyword>
<feature type="site" description="Positions MEP for the nucleophilic attack" evidence="3">
    <location>
        <position position="205"/>
    </location>
</feature>
<sequence>MKKYAIIVAGGIGSRMNAEIPKQFLPLQGRPLLMHTLEAFHNYDSHVDILLILPKDHFSDWQQLIHTHDFQINHQILSGGDTRFDSVKNGLRAIDQEGLVAIHDGARPLISAEVIHTCYETAALRHNAIAAVKTKDSLRRVLNNENHAVDRSEYYIIQTPQTFDVQLIKQAFATAEGTHFTDDASVLENYGAKIYLVEGDYANLKITTPEDMIIAEAILACRKK</sequence>
<evidence type="ECO:0000313" key="4">
    <source>
        <dbReference type="EMBL" id="UXP31174.1"/>
    </source>
</evidence>
<reference evidence="4" key="1">
    <citation type="submission" date="2022-09" db="EMBL/GenBank/DDBJ databases">
        <title>Comparative genomics and taxonomic characterization of three novel marine species of genus Reichenbachiella exhibiting antioxidant and polysaccharide degradation activities.</title>
        <authorList>
            <person name="Muhammad N."/>
            <person name="Lee Y.-J."/>
            <person name="Ko J."/>
            <person name="Kim S.-G."/>
        </authorList>
    </citation>
    <scope>NUCLEOTIDE SEQUENCE</scope>
    <source>
        <strain evidence="4">BKB1-1</strain>
    </source>
</reference>
<dbReference type="RefSeq" id="WP_262308615.1">
    <property type="nucleotide sequence ID" value="NZ_CP106679.1"/>
</dbReference>
<keyword evidence="5" id="KW-1185">Reference proteome</keyword>
<dbReference type="HAMAP" id="MF_00108">
    <property type="entry name" value="IspD"/>
    <property type="match status" value="1"/>
</dbReference>
<comment type="similarity">
    <text evidence="3">Belongs to the IspD/TarI cytidylyltransferase family. IspD subfamily.</text>
</comment>
<dbReference type="PANTHER" id="PTHR32125:SF4">
    <property type="entry name" value="2-C-METHYL-D-ERYTHRITOL 4-PHOSPHATE CYTIDYLYLTRANSFERASE, CHLOROPLASTIC"/>
    <property type="match status" value="1"/>
</dbReference>